<feature type="region of interest" description="Disordered" evidence="1">
    <location>
        <begin position="300"/>
        <end position="389"/>
    </location>
</feature>
<evidence type="ECO:0000313" key="3">
    <source>
        <dbReference type="Proteomes" id="UP000193467"/>
    </source>
</evidence>
<sequence>MEHRDDSNHVPERADQTPPSPKSRSPQPKLEHEEMPQLLPAREKLARVDKGKQRAVLNASGAADTAKGATGTALGGLGAEPLGDSKSRSDIRAQGQQGRLQDKRRTSEIIDLTLDDDDDDQQLPPAPTQKQVEPENDSDIEIIEDPQPRPPPRASAPIAHSTREVSPGPVPAPSTVPLKRVASVESLNNARSKGPRLSSTPPQLPPQAAASDRSSPQRSPSLHLSPDRKASEAPSPIVSYPTPVDIDEPPPSRLLLRHPDGKTELIARVPPPPPPDSVLYRPPGFGNLPRISGHFDPFLQNAMAAGSPPPQATTTADASPSPSHATSAIPRLSPTLHRRPTQFGAMQPLHSPQNSTTSLHRRTPSAANFAPTSLSIPTSSPPRPTSITQPLPLTLGFTTSSPQTAAEKALADRLEHWKEEVEGSWPFHLLRIPHSDDTPPPELENLADEAWCKGYPNRRKVTRGADASASSGAGEGAGGSEGTEDKIEDVQMMEAFGGDIEQRPWEVTGLAEMVVDEDGNEEWRGAPSLPTRRSGNTSLARKMEQMELKERKTVFGYGREVALREEALGGGEE</sequence>
<feature type="compositionally biased region" description="Low complexity" evidence="1">
    <location>
        <begin position="59"/>
        <end position="72"/>
    </location>
</feature>
<feature type="region of interest" description="Disordered" evidence="1">
    <location>
        <begin position="1"/>
        <end position="284"/>
    </location>
</feature>
<feature type="compositionally biased region" description="Basic and acidic residues" evidence="1">
    <location>
        <begin position="29"/>
        <end position="52"/>
    </location>
</feature>
<feature type="compositionally biased region" description="Polar residues" evidence="1">
    <location>
        <begin position="212"/>
        <end position="222"/>
    </location>
</feature>
<evidence type="ECO:0000256" key="1">
    <source>
        <dbReference type="SAM" id="MobiDB-lite"/>
    </source>
</evidence>
<feature type="compositionally biased region" description="Polar residues" evidence="1">
    <location>
        <begin position="185"/>
        <end position="201"/>
    </location>
</feature>
<dbReference type="AlphaFoldDB" id="A0A1Y2F8S9"/>
<proteinExistence type="predicted"/>
<evidence type="ECO:0000313" key="2">
    <source>
        <dbReference type="EMBL" id="ORY80301.1"/>
    </source>
</evidence>
<feature type="compositionally biased region" description="Basic and acidic residues" evidence="1">
    <location>
        <begin position="1"/>
        <end position="15"/>
    </location>
</feature>
<gene>
    <name evidence="2" type="ORF">BCR35DRAFT_352612</name>
</gene>
<organism evidence="2 3">
    <name type="scientific">Leucosporidium creatinivorum</name>
    <dbReference type="NCBI Taxonomy" id="106004"/>
    <lineage>
        <taxon>Eukaryota</taxon>
        <taxon>Fungi</taxon>
        <taxon>Dikarya</taxon>
        <taxon>Basidiomycota</taxon>
        <taxon>Pucciniomycotina</taxon>
        <taxon>Microbotryomycetes</taxon>
        <taxon>Leucosporidiales</taxon>
        <taxon>Leucosporidium</taxon>
    </lineage>
</organism>
<comment type="caution">
    <text evidence="2">The sequence shown here is derived from an EMBL/GenBank/DDBJ whole genome shotgun (WGS) entry which is preliminary data.</text>
</comment>
<dbReference type="EMBL" id="MCGR01000025">
    <property type="protein sequence ID" value="ORY80301.1"/>
    <property type="molecule type" value="Genomic_DNA"/>
</dbReference>
<keyword evidence="3" id="KW-1185">Reference proteome</keyword>
<accession>A0A1Y2F8S9</accession>
<feature type="compositionally biased region" description="Polar residues" evidence="1">
    <location>
        <begin position="312"/>
        <end position="326"/>
    </location>
</feature>
<dbReference type="Proteomes" id="UP000193467">
    <property type="component" value="Unassembled WGS sequence"/>
</dbReference>
<feature type="region of interest" description="Disordered" evidence="1">
    <location>
        <begin position="518"/>
        <end position="539"/>
    </location>
</feature>
<name>A0A1Y2F8S9_9BASI</name>
<dbReference type="InParanoid" id="A0A1Y2F8S9"/>
<protein>
    <submittedName>
        <fullName evidence="2">Uncharacterized protein</fullName>
    </submittedName>
</protein>
<feature type="compositionally biased region" description="Acidic residues" evidence="1">
    <location>
        <begin position="134"/>
        <end position="144"/>
    </location>
</feature>
<reference evidence="2 3" key="1">
    <citation type="submission" date="2016-07" db="EMBL/GenBank/DDBJ databases">
        <title>Pervasive Adenine N6-methylation of Active Genes in Fungi.</title>
        <authorList>
            <consortium name="DOE Joint Genome Institute"/>
            <person name="Mondo S.J."/>
            <person name="Dannebaum R.O."/>
            <person name="Kuo R.C."/>
            <person name="Labutti K."/>
            <person name="Haridas S."/>
            <person name="Kuo A."/>
            <person name="Salamov A."/>
            <person name="Ahrendt S.R."/>
            <person name="Lipzen A."/>
            <person name="Sullivan W."/>
            <person name="Andreopoulos W.B."/>
            <person name="Clum A."/>
            <person name="Lindquist E."/>
            <person name="Daum C."/>
            <person name="Ramamoorthy G.K."/>
            <person name="Gryganskyi A."/>
            <person name="Culley D."/>
            <person name="Magnuson J.K."/>
            <person name="James T.Y."/>
            <person name="O'Malley M.A."/>
            <person name="Stajich J.E."/>
            <person name="Spatafora J.W."/>
            <person name="Visel A."/>
            <person name="Grigoriev I.V."/>
        </authorList>
    </citation>
    <scope>NUCLEOTIDE SEQUENCE [LARGE SCALE GENOMIC DNA]</scope>
    <source>
        <strain evidence="2 3">62-1032</strain>
    </source>
</reference>
<feature type="region of interest" description="Disordered" evidence="1">
    <location>
        <begin position="462"/>
        <end position="486"/>
    </location>
</feature>